<comment type="catalytic activity">
    <reaction evidence="8">
        <text>a 6-O-methyl-2'-deoxyguanosine in DNA + L-cysteinyl-[protein] = S-methyl-L-cysteinyl-[protein] + a 2'-deoxyguanosine in DNA</text>
        <dbReference type="Rhea" id="RHEA:24000"/>
        <dbReference type="Rhea" id="RHEA-COMP:10131"/>
        <dbReference type="Rhea" id="RHEA-COMP:10132"/>
        <dbReference type="Rhea" id="RHEA-COMP:11367"/>
        <dbReference type="Rhea" id="RHEA-COMP:11368"/>
        <dbReference type="ChEBI" id="CHEBI:29950"/>
        <dbReference type="ChEBI" id="CHEBI:82612"/>
        <dbReference type="ChEBI" id="CHEBI:85445"/>
        <dbReference type="ChEBI" id="CHEBI:85448"/>
        <dbReference type="EC" id="2.1.1.63"/>
    </reaction>
</comment>
<reference evidence="10 11" key="1">
    <citation type="submission" date="2019-08" db="EMBL/GenBank/DDBJ databases">
        <title>Deep-cultivation of Planctomycetes and their phenomic and genomic characterization uncovers novel biology.</title>
        <authorList>
            <person name="Wiegand S."/>
            <person name="Jogler M."/>
            <person name="Boedeker C."/>
            <person name="Pinto D."/>
            <person name="Vollmers J."/>
            <person name="Rivas-Marin E."/>
            <person name="Kohn T."/>
            <person name="Peeters S.H."/>
            <person name="Heuer A."/>
            <person name="Rast P."/>
            <person name="Oberbeckmann S."/>
            <person name="Bunk B."/>
            <person name="Jeske O."/>
            <person name="Meyerdierks A."/>
            <person name="Storesund J.E."/>
            <person name="Kallscheuer N."/>
            <person name="Luecker S."/>
            <person name="Lage O.M."/>
            <person name="Pohl T."/>
            <person name="Merkel B.J."/>
            <person name="Hornburger P."/>
            <person name="Mueller R.-W."/>
            <person name="Bruemmer F."/>
            <person name="Labrenz M."/>
            <person name="Spormann A.M."/>
            <person name="Op Den Camp H."/>
            <person name="Overmann J."/>
            <person name="Amann R."/>
            <person name="Jetten M.S.M."/>
            <person name="Mascher T."/>
            <person name="Medema M.H."/>
            <person name="Devos D.P."/>
            <person name="Kaster A.-K."/>
            <person name="Ovreas L."/>
            <person name="Rohde M."/>
            <person name="Galperin M.Y."/>
            <person name="Jogler C."/>
        </authorList>
    </citation>
    <scope>NUCLEOTIDE SEQUENCE [LARGE SCALE GENOMIC DNA]</scope>
    <source>
        <strain evidence="10 11">LF1</strain>
    </source>
</reference>
<name>A0A5B1CDU0_9BACT</name>
<dbReference type="Gene3D" id="1.10.10.10">
    <property type="entry name" value="Winged helix-like DNA-binding domain superfamily/Winged helix DNA-binding domain"/>
    <property type="match status" value="1"/>
</dbReference>
<evidence type="ECO:0000313" key="10">
    <source>
        <dbReference type="EMBL" id="KAA1259288.1"/>
    </source>
</evidence>
<dbReference type="CDD" id="cd06445">
    <property type="entry name" value="ATase"/>
    <property type="match status" value="1"/>
</dbReference>
<comment type="catalytic activity">
    <reaction evidence="1">
        <text>a 4-O-methyl-thymidine in DNA + L-cysteinyl-[protein] = a thymidine in DNA + S-methyl-L-cysteinyl-[protein]</text>
        <dbReference type="Rhea" id="RHEA:53428"/>
        <dbReference type="Rhea" id="RHEA-COMP:10131"/>
        <dbReference type="Rhea" id="RHEA-COMP:10132"/>
        <dbReference type="Rhea" id="RHEA-COMP:13555"/>
        <dbReference type="Rhea" id="RHEA-COMP:13556"/>
        <dbReference type="ChEBI" id="CHEBI:29950"/>
        <dbReference type="ChEBI" id="CHEBI:82612"/>
        <dbReference type="ChEBI" id="CHEBI:137386"/>
        <dbReference type="ChEBI" id="CHEBI:137387"/>
        <dbReference type="EC" id="2.1.1.63"/>
    </reaction>
</comment>
<evidence type="ECO:0000259" key="9">
    <source>
        <dbReference type="Pfam" id="PF01035"/>
    </source>
</evidence>
<dbReference type="Pfam" id="PF01035">
    <property type="entry name" value="DNA_binding_1"/>
    <property type="match status" value="1"/>
</dbReference>
<dbReference type="PANTHER" id="PTHR10815:SF13">
    <property type="entry name" value="METHYLATED-DNA--PROTEIN-CYSTEINE METHYLTRANSFERASE"/>
    <property type="match status" value="1"/>
</dbReference>
<keyword evidence="5 10" id="KW-0808">Transferase</keyword>
<evidence type="ECO:0000256" key="2">
    <source>
        <dbReference type="ARBA" id="ARBA00008711"/>
    </source>
</evidence>
<dbReference type="AlphaFoldDB" id="A0A5B1CDU0"/>
<evidence type="ECO:0000256" key="3">
    <source>
        <dbReference type="ARBA" id="ARBA00011918"/>
    </source>
</evidence>
<keyword evidence="7" id="KW-0234">DNA repair</keyword>
<dbReference type="InterPro" id="IPR036217">
    <property type="entry name" value="MethylDNA_cys_MeTrfase_DNAb"/>
</dbReference>
<evidence type="ECO:0000256" key="8">
    <source>
        <dbReference type="ARBA" id="ARBA00049348"/>
    </source>
</evidence>
<feature type="domain" description="Methylated-DNA-[protein]-cysteine S-methyltransferase DNA binding" evidence="9">
    <location>
        <begin position="93"/>
        <end position="172"/>
    </location>
</feature>
<evidence type="ECO:0000256" key="7">
    <source>
        <dbReference type="ARBA" id="ARBA00023204"/>
    </source>
</evidence>
<dbReference type="PROSITE" id="PS00374">
    <property type="entry name" value="MGMT"/>
    <property type="match status" value="1"/>
</dbReference>
<dbReference type="GO" id="GO:0032259">
    <property type="term" value="P:methylation"/>
    <property type="evidence" value="ECO:0007669"/>
    <property type="project" value="UniProtKB-KW"/>
</dbReference>
<evidence type="ECO:0000256" key="4">
    <source>
        <dbReference type="ARBA" id="ARBA00022603"/>
    </source>
</evidence>
<protein>
    <recommendedName>
        <fullName evidence="3">methylated-DNA--[protein]-cysteine S-methyltransferase</fullName>
        <ecNumber evidence="3">2.1.1.63</ecNumber>
    </recommendedName>
</protein>
<dbReference type="Proteomes" id="UP000322699">
    <property type="component" value="Unassembled WGS sequence"/>
</dbReference>
<dbReference type="InterPro" id="IPR036388">
    <property type="entry name" value="WH-like_DNA-bd_sf"/>
</dbReference>
<dbReference type="SUPFAM" id="SSF46767">
    <property type="entry name" value="Methylated DNA-protein cysteine methyltransferase, C-terminal domain"/>
    <property type="match status" value="1"/>
</dbReference>
<keyword evidence="6" id="KW-0227">DNA damage</keyword>
<organism evidence="10 11">
    <name type="scientific">Rubripirellula obstinata</name>
    <dbReference type="NCBI Taxonomy" id="406547"/>
    <lineage>
        <taxon>Bacteria</taxon>
        <taxon>Pseudomonadati</taxon>
        <taxon>Planctomycetota</taxon>
        <taxon>Planctomycetia</taxon>
        <taxon>Pirellulales</taxon>
        <taxon>Pirellulaceae</taxon>
        <taxon>Rubripirellula</taxon>
    </lineage>
</organism>
<proteinExistence type="inferred from homology"/>
<dbReference type="FunFam" id="1.10.10.10:FF:000214">
    <property type="entry name" value="Methylated-DNA--protein-cysteine methyltransferase"/>
    <property type="match status" value="1"/>
</dbReference>
<dbReference type="EMBL" id="VRLW01000001">
    <property type="protein sequence ID" value="KAA1259288.1"/>
    <property type="molecule type" value="Genomic_DNA"/>
</dbReference>
<dbReference type="RefSeq" id="WP_068262761.1">
    <property type="nucleotide sequence ID" value="NZ_LWSK01000039.1"/>
</dbReference>
<dbReference type="InterPro" id="IPR014048">
    <property type="entry name" value="MethylDNA_cys_MeTrfase_DNA-bd"/>
</dbReference>
<dbReference type="InterPro" id="IPR001497">
    <property type="entry name" value="MethylDNA_cys_MeTrfase_AS"/>
</dbReference>
<evidence type="ECO:0000256" key="6">
    <source>
        <dbReference type="ARBA" id="ARBA00022763"/>
    </source>
</evidence>
<comment type="caution">
    <text evidence="10">The sequence shown here is derived from an EMBL/GenBank/DDBJ whole genome shotgun (WGS) entry which is preliminary data.</text>
</comment>
<keyword evidence="11" id="KW-1185">Reference proteome</keyword>
<dbReference type="NCBIfam" id="TIGR00589">
    <property type="entry name" value="ogt"/>
    <property type="match status" value="1"/>
</dbReference>
<dbReference type="GO" id="GO:0006281">
    <property type="term" value="P:DNA repair"/>
    <property type="evidence" value="ECO:0007669"/>
    <property type="project" value="UniProtKB-KW"/>
</dbReference>
<dbReference type="GO" id="GO:0003908">
    <property type="term" value="F:methylated-DNA-[protein]-cysteine S-methyltransferase activity"/>
    <property type="evidence" value="ECO:0007669"/>
    <property type="project" value="UniProtKB-EC"/>
</dbReference>
<accession>A0A5B1CDU0</accession>
<dbReference type="PANTHER" id="PTHR10815">
    <property type="entry name" value="METHYLATED-DNA--PROTEIN-CYSTEINE METHYLTRANSFERASE"/>
    <property type="match status" value="1"/>
</dbReference>
<comment type="similarity">
    <text evidence="2">Belongs to the MGMT family.</text>
</comment>
<sequence>MNLTKFNPHFNQPGFLHSTPLGKMVSTWTDRGLYRLDWNLGLDWNLDDLAESCECSADGPERQLDSLLAEYFRDGIADFESVQIDEDGWTDLSTQVYRLCRKIPAGKTSTYKRLAESVGRPGASRAIGGAMSRNRILIVIPCHRVIASNGKLQGFSAPGGLRTKQSLLDLEQSKGKSP</sequence>
<dbReference type="EC" id="2.1.1.63" evidence="3"/>
<gene>
    <name evidence="10" type="primary">ogt</name>
    <name evidence="10" type="ORF">LF1_18180</name>
</gene>
<evidence type="ECO:0000313" key="11">
    <source>
        <dbReference type="Proteomes" id="UP000322699"/>
    </source>
</evidence>
<evidence type="ECO:0000256" key="5">
    <source>
        <dbReference type="ARBA" id="ARBA00022679"/>
    </source>
</evidence>
<evidence type="ECO:0000256" key="1">
    <source>
        <dbReference type="ARBA" id="ARBA00001286"/>
    </source>
</evidence>
<keyword evidence="4 10" id="KW-0489">Methyltransferase</keyword>